<evidence type="ECO:0000256" key="2">
    <source>
        <dbReference type="SAM" id="Phobius"/>
    </source>
</evidence>
<organism evidence="3 4">
    <name type="scientific">Orbilia blumenaviensis</name>
    <dbReference type="NCBI Taxonomy" id="1796055"/>
    <lineage>
        <taxon>Eukaryota</taxon>
        <taxon>Fungi</taxon>
        <taxon>Dikarya</taxon>
        <taxon>Ascomycota</taxon>
        <taxon>Pezizomycotina</taxon>
        <taxon>Orbiliomycetes</taxon>
        <taxon>Orbiliales</taxon>
        <taxon>Orbiliaceae</taxon>
        <taxon>Orbilia</taxon>
    </lineage>
</organism>
<evidence type="ECO:0000313" key="4">
    <source>
        <dbReference type="Proteomes" id="UP001373714"/>
    </source>
</evidence>
<keyword evidence="2" id="KW-0472">Membrane</keyword>
<evidence type="ECO:0000256" key="1">
    <source>
        <dbReference type="SAM" id="MobiDB-lite"/>
    </source>
</evidence>
<evidence type="ECO:0000313" key="3">
    <source>
        <dbReference type="EMBL" id="KAK6343347.1"/>
    </source>
</evidence>
<accession>A0AAV9UJ86</accession>
<reference evidence="3 4" key="1">
    <citation type="submission" date="2019-10" db="EMBL/GenBank/DDBJ databases">
        <authorList>
            <person name="Palmer J.M."/>
        </authorList>
    </citation>
    <scope>NUCLEOTIDE SEQUENCE [LARGE SCALE GENOMIC DNA]</scope>
    <source>
        <strain evidence="3 4">TWF730</strain>
    </source>
</reference>
<name>A0AAV9UJ86_9PEZI</name>
<dbReference type="Proteomes" id="UP001373714">
    <property type="component" value="Unassembled WGS sequence"/>
</dbReference>
<sequence length="493" mass="54378">MARTTKQDVHNYGASPSTPLLPPPEQEETPELTSHHRFRIRKLLLVLLCVSLLTPLYQIAKFCFPDWPFPSNPRPPSIPWRFYSRQYEYGLTPKTTSDSYTLSIHESINSNHFPLGITGSVKLLTGKPTQSHSLLVYVQVMSTFSSPVNCIKPNHIIVEGSAENITITSIPNEHPVNRDPSEFHDPQTFVNIYIYTRPQPVRLGHVSISTDLLPITIPQSGAHFQTTRLSLSSTHNPISNLADYGKADLMYASEMYLYSRHSHITGFWYYGLSYSAIAPEDDVRITLYPQKISWGPYTPADITISGNRTVAVNMPFYDSALSLRNSSISITSSGGDVFARVVAGSSTQLKAPAGSIIACLLPYWGYMSDGNLGVFTPKFETHSYFNTKLEVYTPAVNGIGAENPLELTNAKHVADLGWVRATYPAGFWKGRIDVESTSGRPEILGVDGKEIPGVVREGVGRAYLEGQNLVSSVSVVAGKEAIFEVQEAGTYAP</sequence>
<keyword evidence="4" id="KW-1185">Reference proteome</keyword>
<gene>
    <name evidence="3" type="ORF">TWF730_010938</name>
</gene>
<comment type="caution">
    <text evidence="3">The sequence shown here is derived from an EMBL/GenBank/DDBJ whole genome shotgun (WGS) entry which is preliminary data.</text>
</comment>
<dbReference type="AlphaFoldDB" id="A0AAV9UJ86"/>
<protein>
    <submittedName>
        <fullName evidence="3">Uncharacterized protein</fullName>
    </submittedName>
</protein>
<keyword evidence="2" id="KW-0812">Transmembrane</keyword>
<feature type="region of interest" description="Disordered" evidence="1">
    <location>
        <begin position="1"/>
        <end position="33"/>
    </location>
</feature>
<keyword evidence="2" id="KW-1133">Transmembrane helix</keyword>
<dbReference type="EMBL" id="JAVHNS010000009">
    <property type="protein sequence ID" value="KAK6343347.1"/>
    <property type="molecule type" value="Genomic_DNA"/>
</dbReference>
<proteinExistence type="predicted"/>
<feature type="transmembrane region" description="Helical" evidence="2">
    <location>
        <begin position="43"/>
        <end position="60"/>
    </location>
</feature>